<dbReference type="AlphaFoldDB" id="A0A0K1PNZ6"/>
<dbReference type="EMBL" id="CP012333">
    <property type="protein sequence ID" value="AKU95227.1"/>
    <property type="molecule type" value="Genomic_DNA"/>
</dbReference>
<evidence type="ECO:0000313" key="1">
    <source>
        <dbReference type="EMBL" id="AKU95227.1"/>
    </source>
</evidence>
<proteinExistence type="predicted"/>
<gene>
    <name evidence="1" type="ORF">AKJ09_01891</name>
</gene>
<keyword evidence="2" id="KW-1185">Reference proteome</keyword>
<dbReference type="Proteomes" id="UP000064967">
    <property type="component" value="Chromosome"/>
</dbReference>
<sequence length="286" mass="30988">MPEAIAATSDLQPLSVRIVAPPPFGYDESELGRATHQVRLNVTNPNTVAVPLSPLTFRFVPKREGVEYTCTVAPGNIADRWPSTLNPGDTVTAERGITCLTPLPGRYDVDVHARAERGGEDTKEHFVGTFELTIKPSKTPPVPLPWDSRLLVAADATKEIRPKEKSGRLFVGVINASKGDIAATPFRADLHVSQRGKKNAVCADFSVDLPFTRSIPAGHMQSLDVPLQCNFPQEGIYDIDVTVSKGDSRAKIGRYSVRVIVVPVIPIPRPPVYDQQSIAPPVGGQT</sequence>
<dbReference type="STRING" id="1391654.AKJ09_01891"/>
<organism evidence="1 2">
    <name type="scientific">Labilithrix luteola</name>
    <dbReference type="NCBI Taxonomy" id="1391654"/>
    <lineage>
        <taxon>Bacteria</taxon>
        <taxon>Pseudomonadati</taxon>
        <taxon>Myxococcota</taxon>
        <taxon>Polyangia</taxon>
        <taxon>Polyangiales</taxon>
        <taxon>Labilitrichaceae</taxon>
        <taxon>Labilithrix</taxon>
    </lineage>
</organism>
<protein>
    <submittedName>
        <fullName evidence="1">Uncharacterized protein</fullName>
    </submittedName>
</protein>
<dbReference type="RefSeq" id="WP_146646710.1">
    <property type="nucleotide sequence ID" value="NZ_CP012333.1"/>
</dbReference>
<dbReference type="KEGG" id="llu:AKJ09_01891"/>
<reference evidence="1 2" key="1">
    <citation type="submission" date="2015-08" db="EMBL/GenBank/DDBJ databases">
        <authorList>
            <person name="Babu N.S."/>
            <person name="Beckwith C.J."/>
            <person name="Beseler K.G."/>
            <person name="Brison A."/>
            <person name="Carone J.V."/>
            <person name="Caskin T.P."/>
            <person name="Diamond M."/>
            <person name="Durham M.E."/>
            <person name="Foxe J.M."/>
            <person name="Go M."/>
            <person name="Henderson B.A."/>
            <person name="Jones I.B."/>
            <person name="McGettigan J.A."/>
            <person name="Micheletti S.J."/>
            <person name="Nasrallah M.E."/>
            <person name="Ortiz D."/>
            <person name="Piller C.R."/>
            <person name="Privatt S.R."/>
            <person name="Schneider S.L."/>
            <person name="Sharp S."/>
            <person name="Smith T.C."/>
            <person name="Stanton J.D."/>
            <person name="Ullery H.E."/>
            <person name="Wilson R.J."/>
            <person name="Serrano M.G."/>
            <person name="Buck G."/>
            <person name="Lee V."/>
            <person name="Wang Y."/>
            <person name="Carvalho R."/>
            <person name="Voegtly L."/>
            <person name="Shi R."/>
            <person name="Duckworth R."/>
            <person name="Johnson A."/>
            <person name="Loviza R."/>
            <person name="Walstead R."/>
            <person name="Shah Z."/>
            <person name="Kiflezghi M."/>
            <person name="Wade K."/>
            <person name="Ball S.L."/>
            <person name="Bradley K.W."/>
            <person name="Asai D.J."/>
            <person name="Bowman C.A."/>
            <person name="Russell D.A."/>
            <person name="Pope W.H."/>
            <person name="Jacobs-Sera D."/>
            <person name="Hendrix R.W."/>
            <person name="Hatfull G.F."/>
        </authorList>
    </citation>
    <scope>NUCLEOTIDE SEQUENCE [LARGE SCALE GENOMIC DNA]</scope>
    <source>
        <strain evidence="1 2">DSM 27648</strain>
    </source>
</reference>
<accession>A0A0K1PNZ6</accession>
<evidence type="ECO:0000313" key="2">
    <source>
        <dbReference type="Proteomes" id="UP000064967"/>
    </source>
</evidence>
<name>A0A0K1PNZ6_9BACT</name>